<dbReference type="Gramene" id="OPUNC08G13700.1">
    <property type="protein sequence ID" value="OPUNC08G13700.1"/>
    <property type="gene ID" value="OPUNC08G13700"/>
</dbReference>
<reference evidence="2" key="1">
    <citation type="submission" date="2015-04" db="UniProtKB">
        <authorList>
            <consortium name="EnsemblPlants"/>
        </authorList>
    </citation>
    <scope>IDENTIFICATION</scope>
</reference>
<proteinExistence type="predicted"/>
<dbReference type="OMA" id="CVSAQEP"/>
<dbReference type="AlphaFoldDB" id="A0A0E0LV51"/>
<keyword evidence="3" id="KW-1185">Reference proteome</keyword>
<feature type="region of interest" description="Disordered" evidence="1">
    <location>
        <begin position="1"/>
        <end position="28"/>
    </location>
</feature>
<sequence length="77" mass="8305">METRGLVRVNASSKVSTEHGGSARVVPHSQSSTTASLIVTYGKTYVCVSAQEPTKTKRKKKASGALLLLPPWETDKF</sequence>
<evidence type="ECO:0000313" key="3">
    <source>
        <dbReference type="Proteomes" id="UP000026962"/>
    </source>
</evidence>
<dbReference type="Proteomes" id="UP000026962">
    <property type="component" value="Chromosome 8"/>
</dbReference>
<reference evidence="2" key="2">
    <citation type="submission" date="2018-05" db="EMBL/GenBank/DDBJ databases">
        <title>OpunRS2 (Oryza punctata Reference Sequence Version 2).</title>
        <authorList>
            <person name="Zhang J."/>
            <person name="Kudrna D."/>
            <person name="Lee S."/>
            <person name="Talag J."/>
            <person name="Welchert J."/>
            <person name="Wing R.A."/>
        </authorList>
    </citation>
    <scope>NUCLEOTIDE SEQUENCE [LARGE SCALE GENOMIC DNA]</scope>
</reference>
<evidence type="ECO:0000256" key="1">
    <source>
        <dbReference type="SAM" id="MobiDB-lite"/>
    </source>
</evidence>
<dbReference type="EnsemblPlants" id="OPUNC08G13700.1">
    <property type="protein sequence ID" value="OPUNC08G13700.1"/>
    <property type="gene ID" value="OPUNC08G13700"/>
</dbReference>
<evidence type="ECO:0000313" key="2">
    <source>
        <dbReference type="EnsemblPlants" id="OPUNC08G13700.1"/>
    </source>
</evidence>
<protein>
    <submittedName>
        <fullName evidence="2">Uncharacterized protein</fullName>
    </submittedName>
</protein>
<dbReference type="HOGENOM" id="CLU_083463_2_0_1"/>
<organism evidence="2">
    <name type="scientific">Oryza punctata</name>
    <name type="common">Red rice</name>
    <dbReference type="NCBI Taxonomy" id="4537"/>
    <lineage>
        <taxon>Eukaryota</taxon>
        <taxon>Viridiplantae</taxon>
        <taxon>Streptophyta</taxon>
        <taxon>Embryophyta</taxon>
        <taxon>Tracheophyta</taxon>
        <taxon>Spermatophyta</taxon>
        <taxon>Magnoliopsida</taxon>
        <taxon>Liliopsida</taxon>
        <taxon>Poales</taxon>
        <taxon>Poaceae</taxon>
        <taxon>BOP clade</taxon>
        <taxon>Oryzoideae</taxon>
        <taxon>Oryzeae</taxon>
        <taxon>Oryzinae</taxon>
        <taxon>Oryza</taxon>
    </lineage>
</organism>
<accession>A0A0E0LV51</accession>
<name>A0A0E0LV51_ORYPU</name>